<keyword evidence="2" id="KW-0812">Transmembrane</keyword>
<feature type="compositionally biased region" description="Polar residues" evidence="1">
    <location>
        <begin position="71"/>
        <end position="89"/>
    </location>
</feature>
<feature type="region of interest" description="Disordered" evidence="1">
    <location>
        <begin position="125"/>
        <end position="159"/>
    </location>
</feature>
<feature type="region of interest" description="Disordered" evidence="1">
    <location>
        <begin position="31"/>
        <end position="51"/>
    </location>
</feature>
<feature type="signal peptide" evidence="3">
    <location>
        <begin position="1"/>
        <end position="20"/>
    </location>
</feature>
<keyword evidence="2" id="KW-1133">Transmembrane helix</keyword>
<feature type="compositionally biased region" description="Low complexity" evidence="1">
    <location>
        <begin position="142"/>
        <end position="159"/>
    </location>
</feature>
<reference evidence="4" key="1">
    <citation type="submission" date="2013-07" db="EMBL/GenBank/DDBJ databases">
        <title>Midgut Transcriptome Profiling of Anoplphora glabripennis, a Lignocellulose Degrading, Wood-Boring Cerambycid.</title>
        <authorList>
            <person name="Scully E.D."/>
            <person name="Hoover K."/>
            <person name="Carlson J.E."/>
            <person name="Tien M."/>
            <person name="Geib S.M."/>
        </authorList>
    </citation>
    <scope>NUCLEOTIDE SEQUENCE</scope>
</reference>
<protein>
    <submittedName>
        <fullName evidence="4">Uncharacterized protein</fullName>
    </submittedName>
</protein>
<accession>V5H2T8</accession>
<keyword evidence="2" id="KW-0472">Membrane</keyword>
<evidence type="ECO:0000256" key="2">
    <source>
        <dbReference type="SAM" id="Phobius"/>
    </source>
</evidence>
<proteinExistence type="predicted"/>
<name>V5H2T8_ANOGL</name>
<keyword evidence="3" id="KW-0732">Signal</keyword>
<feature type="transmembrane region" description="Helical" evidence="2">
    <location>
        <begin position="208"/>
        <end position="230"/>
    </location>
</feature>
<dbReference type="EMBL" id="GALX01001313">
    <property type="protein sequence ID" value="JAB67153.1"/>
    <property type="molecule type" value="Transcribed_RNA"/>
</dbReference>
<feature type="compositionally biased region" description="Basic and acidic residues" evidence="1">
    <location>
        <begin position="90"/>
        <end position="99"/>
    </location>
</feature>
<feature type="chain" id="PRO_5004734901" evidence="3">
    <location>
        <begin position="21"/>
        <end position="255"/>
    </location>
</feature>
<dbReference type="AlphaFoldDB" id="V5H2T8"/>
<feature type="region of interest" description="Disordered" evidence="1">
    <location>
        <begin position="71"/>
        <end position="99"/>
    </location>
</feature>
<evidence type="ECO:0000256" key="1">
    <source>
        <dbReference type="SAM" id="MobiDB-lite"/>
    </source>
</evidence>
<evidence type="ECO:0000256" key="3">
    <source>
        <dbReference type="SAM" id="SignalP"/>
    </source>
</evidence>
<evidence type="ECO:0000313" key="4">
    <source>
        <dbReference type="EMBL" id="JAB67153.1"/>
    </source>
</evidence>
<organism evidence="4">
    <name type="scientific">Anoplophora glabripennis</name>
    <name type="common">Asian longhorn beetle</name>
    <name type="synonym">Anoplophora nobilis</name>
    <dbReference type="NCBI Taxonomy" id="217634"/>
    <lineage>
        <taxon>Eukaryota</taxon>
        <taxon>Metazoa</taxon>
        <taxon>Ecdysozoa</taxon>
        <taxon>Arthropoda</taxon>
        <taxon>Hexapoda</taxon>
        <taxon>Insecta</taxon>
        <taxon>Pterygota</taxon>
        <taxon>Neoptera</taxon>
        <taxon>Endopterygota</taxon>
        <taxon>Coleoptera</taxon>
        <taxon>Polyphaga</taxon>
        <taxon>Cucujiformia</taxon>
        <taxon>Chrysomeloidea</taxon>
        <taxon>Cerambycidae</taxon>
        <taxon>Lamiinae</taxon>
        <taxon>Lamiini</taxon>
        <taxon>Anoplophora</taxon>
    </lineage>
</organism>
<sequence length="255" mass="28254">MYNISNLICYILLLATFSSARENLHSNVTSNTSSQIAEGGALPQHSEDKTHLRREHVTILEKTTATKVNDTLTAKDLNGQSTVGTSNKTGSKDNEVGKPVIEKPELDASVSKKIDVKQNVKKGEGVNFNDTDSSKYVPSKETTSVNSTTKPVSVTTKPTTKATIPKKPLFVEPNELASKTAETKNPEPDPKIPNIDTLLEKKSNRANYVIPIVAVILSVPLVAIIMSVLYKRGQDWWQHRNYRRMDFLIEGMYNN</sequence>